<evidence type="ECO:0000313" key="1">
    <source>
        <dbReference type="EMBL" id="RRK31680.1"/>
    </source>
</evidence>
<reference evidence="1" key="1">
    <citation type="submission" date="2018-10" db="EMBL/GenBank/DDBJ databases">
        <title>Schaedlerella arabinophila gen. nov. sp. nov., isolated from the mouse intestinal tract and comparative analysis with the genome of the closely related altered Schaedler flora strain ASF502.</title>
        <authorList>
            <person name="Miyake S."/>
            <person name="Soh M."/>
            <person name="Seedorf H."/>
        </authorList>
    </citation>
    <scope>NUCLEOTIDE SEQUENCE [LARGE SCALE GENOMIC DNA]</scope>
    <source>
        <strain evidence="1">DSM 106076</strain>
    </source>
</reference>
<dbReference type="RefSeq" id="WP_125127309.1">
    <property type="nucleotide sequence ID" value="NZ_RHJS01000002.1"/>
</dbReference>
<gene>
    <name evidence="1" type="ORF">EBB54_10120</name>
</gene>
<proteinExistence type="predicted"/>
<name>A0A3R8JMS3_9FIRM</name>
<organism evidence="1 2">
    <name type="scientific">Schaedlerella arabinosiphila</name>
    <dbReference type="NCBI Taxonomy" id="2044587"/>
    <lineage>
        <taxon>Bacteria</taxon>
        <taxon>Bacillati</taxon>
        <taxon>Bacillota</taxon>
        <taxon>Clostridia</taxon>
        <taxon>Lachnospirales</taxon>
        <taxon>Lachnospiraceae</taxon>
        <taxon>Schaedlerella</taxon>
    </lineage>
</organism>
<dbReference type="AlphaFoldDB" id="A0A3R8JMS3"/>
<dbReference type="Proteomes" id="UP000274920">
    <property type="component" value="Unassembled WGS sequence"/>
</dbReference>
<dbReference type="EMBL" id="RHJS01000002">
    <property type="protein sequence ID" value="RRK31680.1"/>
    <property type="molecule type" value="Genomic_DNA"/>
</dbReference>
<protein>
    <submittedName>
        <fullName evidence="1">Uncharacterized protein</fullName>
    </submittedName>
</protein>
<sequence length="248" mass="29311">MSSEIFYDKAFIRVDDRYIPVVNHGSSNCFDFDSRGREIPEKHWSVLNYTRRDSQIFTAEEMQHIAEVYEAASMNNRGGTRKSRNRSFEEGEFGRWILAGMRFAHTVEEYKEYGNTVVVIDYSDSYWQKHSVYTTEELMEKLKELEGRSISVSFWDDRHVTHPPMRRKGQPTDFSLLPEFYVLRAEQGYFAKRSSQRIWFSKNEDPHSQSIRKFKTEKTAQKYLENNREFFSKCAFEIARIQNGGVPA</sequence>
<evidence type="ECO:0000313" key="2">
    <source>
        <dbReference type="Proteomes" id="UP000274920"/>
    </source>
</evidence>
<comment type="caution">
    <text evidence="1">The sequence shown here is derived from an EMBL/GenBank/DDBJ whole genome shotgun (WGS) entry which is preliminary data.</text>
</comment>
<accession>A0A3R8JMS3</accession>
<keyword evidence="2" id="KW-1185">Reference proteome</keyword>